<feature type="compositionally biased region" description="Polar residues" evidence="1">
    <location>
        <begin position="189"/>
        <end position="199"/>
    </location>
</feature>
<dbReference type="RefSeq" id="XP_022628246.1">
    <property type="nucleotide sequence ID" value="XM_022772819.1"/>
</dbReference>
<protein>
    <submittedName>
        <fullName evidence="3">LALA0S04e05842g1_1</fullName>
    </submittedName>
</protein>
<sequence>MQMVYSNSLDDGCDAFGGNRAPPPPPITVADDTPLPPFSPPQLSTPVPAPLHQLHQYPHQHRQQALAHESVSPTSSTGSSSSQKSSRRLWSPMEDLVLLTLILTHKHALPAASNAKRFWEFVSQQLRQEHSLHRNTRQCRDRFNLLYARGVRNAACNIEPSSHRDALTLKIAQVFESSDRGHYKLSRASEQPSLGTPYSLQHAHNNNPHQHHHQHHLQNQYHIPHASAYAEMEPETSHNLHGSHPAHQDPLQLGPTQDLSHISNSVTSLVSTSQTLALEFQDLSQKFALLSDQVKHIQMRLDSFRGSYNNDSAGSGPPRSRQDL</sequence>
<feature type="region of interest" description="Disordered" evidence="1">
    <location>
        <begin position="1"/>
        <end position="87"/>
    </location>
</feature>
<dbReference type="GeneID" id="34685462"/>
<evidence type="ECO:0000259" key="2">
    <source>
        <dbReference type="PROSITE" id="PS50090"/>
    </source>
</evidence>
<gene>
    <name evidence="3" type="ORF">LALA0_S04e05842g</name>
</gene>
<evidence type="ECO:0000313" key="3">
    <source>
        <dbReference type="EMBL" id="CEP62016.1"/>
    </source>
</evidence>
<feature type="region of interest" description="Disordered" evidence="1">
    <location>
        <begin position="305"/>
        <end position="324"/>
    </location>
</feature>
<accession>A0A0C7MWP2</accession>
<name>A0A0C7MWP2_9SACH</name>
<feature type="region of interest" description="Disordered" evidence="1">
    <location>
        <begin position="231"/>
        <end position="257"/>
    </location>
</feature>
<evidence type="ECO:0000313" key="4">
    <source>
        <dbReference type="Proteomes" id="UP000054304"/>
    </source>
</evidence>
<dbReference type="InterPro" id="IPR009057">
    <property type="entry name" value="Homeodomain-like_sf"/>
</dbReference>
<feature type="region of interest" description="Disordered" evidence="1">
    <location>
        <begin position="189"/>
        <end position="219"/>
    </location>
</feature>
<dbReference type="SMART" id="SM00717">
    <property type="entry name" value="SANT"/>
    <property type="match status" value="1"/>
</dbReference>
<dbReference type="Proteomes" id="UP000054304">
    <property type="component" value="Unassembled WGS sequence"/>
</dbReference>
<dbReference type="InterPro" id="IPR001005">
    <property type="entry name" value="SANT/Myb"/>
</dbReference>
<proteinExistence type="predicted"/>
<dbReference type="PROSITE" id="PS50090">
    <property type="entry name" value="MYB_LIKE"/>
    <property type="match status" value="1"/>
</dbReference>
<dbReference type="STRING" id="1245769.A0A0C7MWP2"/>
<feature type="domain" description="Myb-like" evidence="2">
    <location>
        <begin position="82"/>
        <end position="147"/>
    </location>
</feature>
<organism evidence="3 4">
    <name type="scientific">Lachancea lanzarotensis</name>
    <dbReference type="NCBI Taxonomy" id="1245769"/>
    <lineage>
        <taxon>Eukaryota</taxon>
        <taxon>Fungi</taxon>
        <taxon>Dikarya</taxon>
        <taxon>Ascomycota</taxon>
        <taxon>Saccharomycotina</taxon>
        <taxon>Saccharomycetes</taxon>
        <taxon>Saccharomycetales</taxon>
        <taxon>Saccharomycetaceae</taxon>
        <taxon>Lachancea</taxon>
    </lineage>
</organism>
<dbReference type="EMBL" id="LN736363">
    <property type="protein sequence ID" value="CEP62016.1"/>
    <property type="molecule type" value="Genomic_DNA"/>
</dbReference>
<feature type="compositionally biased region" description="Low complexity" evidence="1">
    <location>
        <begin position="70"/>
        <end position="87"/>
    </location>
</feature>
<reference evidence="3 4" key="1">
    <citation type="submission" date="2014-12" db="EMBL/GenBank/DDBJ databases">
        <authorList>
            <person name="Neuveglise Cecile"/>
        </authorList>
    </citation>
    <scope>NUCLEOTIDE SEQUENCE [LARGE SCALE GENOMIC DNA]</scope>
    <source>
        <strain evidence="3 4">CBS 12615</strain>
    </source>
</reference>
<evidence type="ECO:0000256" key="1">
    <source>
        <dbReference type="SAM" id="MobiDB-lite"/>
    </source>
</evidence>
<dbReference type="AlphaFoldDB" id="A0A0C7MWP2"/>
<dbReference type="SUPFAM" id="SSF46689">
    <property type="entry name" value="Homeodomain-like"/>
    <property type="match status" value="1"/>
</dbReference>
<keyword evidence="4" id="KW-1185">Reference proteome</keyword>
<dbReference type="OrthoDB" id="4036644at2759"/>
<dbReference type="HOGENOM" id="CLU_858075_0_0_1"/>
<dbReference type="Gene3D" id="1.10.10.60">
    <property type="entry name" value="Homeodomain-like"/>
    <property type="match status" value="1"/>
</dbReference>